<evidence type="ECO:0000256" key="7">
    <source>
        <dbReference type="SAM" id="Phobius"/>
    </source>
</evidence>
<feature type="transmembrane region" description="Helical" evidence="7">
    <location>
        <begin position="157"/>
        <end position="177"/>
    </location>
</feature>
<feature type="domain" description="Major facilitator superfamily (MFS) profile" evidence="8">
    <location>
        <begin position="4"/>
        <end position="389"/>
    </location>
</feature>
<accession>A0A1X9MGN3</accession>
<protein>
    <submittedName>
        <fullName evidence="9">Drug efflux system protein MdtG</fullName>
    </submittedName>
</protein>
<evidence type="ECO:0000256" key="2">
    <source>
        <dbReference type="ARBA" id="ARBA00022448"/>
    </source>
</evidence>
<evidence type="ECO:0000313" key="10">
    <source>
        <dbReference type="Proteomes" id="UP000193006"/>
    </source>
</evidence>
<feature type="transmembrane region" description="Helical" evidence="7">
    <location>
        <begin position="358"/>
        <end position="384"/>
    </location>
</feature>
<feature type="transmembrane region" description="Helical" evidence="7">
    <location>
        <begin position="242"/>
        <end position="265"/>
    </location>
</feature>
<keyword evidence="2" id="KW-0813">Transport</keyword>
<keyword evidence="3" id="KW-1003">Cell membrane</keyword>
<name>A0A1X9MGN3_9BACI</name>
<evidence type="ECO:0000256" key="4">
    <source>
        <dbReference type="ARBA" id="ARBA00022692"/>
    </source>
</evidence>
<dbReference type="SUPFAM" id="SSF103473">
    <property type="entry name" value="MFS general substrate transporter"/>
    <property type="match status" value="1"/>
</dbReference>
<feature type="transmembrane region" description="Helical" evidence="7">
    <location>
        <begin position="129"/>
        <end position="151"/>
    </location>
</feature>
<keyword evidence="10" id="KW-1185">Reference proteome</keyword>
<keyword evidence="5 7" id="KW-1133">Transmembrane helix</keyword>
<dbReference type="KEGG" id="bkw:BkAM31D_19160"/>
<feature type="transmembrane region" description="Helical" evidence="7">
    <location>
        <begin position="205"/>
        <end position="222"/>
    </location>
</feature>
<dbReference type="GO" id="GO:0022857">
    <property type="term" value="F:transmembrane transporter activity"/>
    <property type="evidence" value="ECO:0007669"/>
    <property type="project" value="InterPro"/>
</dbReference>
<dbReference type="PANTHER" id="PTHR23517">
    <property type="entry name" value="RESISTANCE PROTEIN MDTM, PUTATIVE-RELATED-RELATED"/>
    <property type="match status" value="1"/>
</dbReference>
<gene>
    <name evidence="9" type="ORF">BkAM31D_19160</name>
</gene>
<dbReference type="InterPro" id="IPR050171">
    <property type="entry name" value="MFS_Transporters"/>
</dbReference>
<feature type="transmembrane region" description="Helical" evidence="7">
    <location>
        <begin position="37"/>
        <end position="59"/>
    </location>
</feature>
<keyword evidence="4 7" id="KW-0812">Transmembrane</keyword>
<dbReference type="PROSITE" id="PS50850">
    <property type="entry name" value="MFS"/>
    <property type="match status" value="1"/>
</dbReference>
<evidence type="ECO:0000259" key="8">
    <source>
        <dbReference type="PROSITE" id="PS50850"/>
    </source>
</evidence>
<dbReference type="EMBL" id="CP020814">
    <property type="protein sequence ID" value="ARK31784.1"/>
    <property type="molecule type" value="Genomic_DNA"/>
</dbReference>
<evidence type="ECO:0000256" key="1">
    <source>
        <dbReference type="ARBA" id="ARBA00004651"/>
    </source>
</evidence>
<dbReference type="InterPro" id="IPR036259">
    <property type="entry name" value="MFS_trans_sf"/>
</dbReference>
<organism evidence="9 10">
    <name type="scientific">Halalkalibacter krulwichiae</name>
    <dbReference type="NCBI Taxonomy" id="199441"/>
    <lineage>
        <taxon>Bacteria</taxon>
        <taxon>Bacillati</taxon>
        <taxon>Bacillota</taxon>
        <taxon>Bacilli</taxon>
        <taxon>Bacillales</taxon>
        <taxon>Bacillaceae</taxon>
        <taxon>Halalkalibacter</taxon>
    </lineage>
</organism>
<feature type="transmembrane region" description="Helical" evidence="7">
    <location>
        <begin position="95"/>
        <end position="117"/>
    </location>
</feature>
<dbReference type="InterPro" id="IPR020846">
    <property type="entry name" value="MFS_dom"/>
</dbReference>
<dbReference type="Gene3D" id="1.20.1250.20">
    <property type="entry name" value="MFS general substrate transporter like domains"/>
    <property type="match status" value="2"/>
</dbReference>
<evidence type="ECO:0000256" key="5">
    <source>
        <dbReference type="ARBA" id="ARBA00022989"/>
    </source>
</evidence>
<reference evidence="9 10" key="1">
    <citation type="submission" date="2017-04" db="EMBL/GenBank/DDBJ databases">
        <title>Bacillus krulwichiae AM31D Genome sequencing and assembly.</title>
        <authorList>
            <person name="Krulwich T.A."/>
            <person name="Anastor L."/>
            <person name="Ehrlich R."/>
            <person name="Ehrlich G.D."/>
            <person name="Janto B."/>
        </authorList>
    </citation>
    <scope>NUCLEOTIDE SEQUENCE [LARGE SCALE GENOMIC DNA]</scope>
    <source>
        <strain evidence="9 10">AM31D</strain>
    </source>
</reference>
<feature type="transmembrane region" description="Helical" evidence="7">
    <location>
        <begin position="71"/>
        <end position="89"/>
    </location>
</feature>
<dbReference type="GO" id="GO:0005886">
    <property type="term" value="C:plasma membrane"/>
    <property type="evidence" value="ECO:0007669"/>
    <property type="project" value="UniProtKB-SubCell"/>
</dbReference>
<dbReference type="Pfam" id="PF07690">
    <property type="entry name" value="MFS_1"/>
    <property type="match status" value="1"/>
</dbReference>
<dbReference type="AlphaFoldDB" id="A0A1X9MGN3"/>
<dbReference type="InterPro" id="IPR011701">
    <property type="entry name" value="MFS"/>
</dbReference>
<comment type="subcellular location">
    <subcellularLocation>
        <location evidence="1">Cell membrane</location>
        <topology evidence="1">Multi-pass membrane protein</topology>
    </subcellularLocation>
</comment>
<dbReference type="CDD" id="cd17329">
    <property type="entry name" value="MFS_MdtH_MDR_like"/>
    <property type="match status" value="1"/>
</dbReference>
<evidence type="ECO:0000256" key="6">
    <source>
        <dbReference type="ARBA" id="ARBA00023136"/>
    </source>
</evidence>
<dbReference type="STRING" id="199441.BkAM31D_19160"/>
<keyword evidence="6 7" id="KW-0472">Membrane</keyword>
<dbReference type="PANTHER" id="PTHR23517:SF10">
    <property type="entry name" value="MAJOR FACILITATOR SUPERFAMILY (MFS) PROFILE DOMAIN-CONTAINING PROTEIN"/>
    <property type="match status" value="1"/>
</dbReference>
<dbReference type="RefSeq" id="WP_066158980.1">
    <property type="nucleotide sequence ID" value="NZ_CP020814.1"/>
</dbReference>
<evidence type="ECO:0000313" key="9">
    <source>
        <dbReference type="EMBL" id="ARK31784.1"/>
    </source>
</evidence>
<sequence length="410" mass="44883">MPKSLWFLVIAMALNVTGASFLWPLNAIIIHQELGKSLTAAGFVLMLNSAAGVIGSLLGGRLFDQIGAYKTMLFGLIVTVISAFILIFYHSYYFYMVLLIGLGFGTGVLFPAMYALAGSLWPEGGRKPFNAMYVAQNVGVAVGTALVGVVASVQLTAVFTANAVMYAFLLLFVAMFFRSIGSKAVHSTVSNVFEQKRPIKSNYQIHALGLVSIAFFICWIAYTQWQANISVHTQSLGISLQYYSLLWTINGLMIVFAQPIIAYAIRKWVRTLKQQMIVGVLIFMISYAVLLQADIFTMFLVAMIILTIGEMFVWPAVPTIASKLAPKNKEGYYQGIVNSVATGGRMVGPLIGGLMVDFYSISVLIWLLLLLFIVAIGVISIYDLPLKKQNAIKQQKKEAASLLDSDSLNA</sequence>
<dbReference type="Proteomes" id="UP000193006">
    <property type="component" value="Chromosome"/>
</dbReference>
<feature type="transmembrane region" description="Helical" evidence="7">
    <location>
        <begin position="277"/>
        <end position="308"/>
    </location>
</feature>
<proteinExistence type="predicted"/>
<evidence type="ECO:0000256" key="3">
    <source>
        <dbReference type="ARBA" id="ARBA00022475"/>
    </source>
</evidence>